<dbReference type="GO" id="GO:0051787">
    <property type="term" value="F:misfolded protein binding"/>
    <property type="evidence" value="ECO:0007669"/>
    <property type="project" value="TreeGrafter"/>
</dbReference>
<dbReference type="GO" id="GO:0036503">
    <property type="term" value="P:ERAD pathway"/>
    <property type="evidence" value="ECO:0007669"/>
    <property type="project" value="TreeGrafter"/>
</dbReference>
<proteinExistence type="predicted"/>
<name>A0A3G4ZYP0_9VIRU</name>
<sequence>MTELNLYDILEVADDVSAEVIRRSYRALVLRYHPDKNADGANVDKFIQVKLAYDVLGDVDKRKAYDAEKNSFENIFIVHVQIIKNKISSVLHHGLDNFLNFRFLDIELDVDFSIHDAYCNKSKMVQCSRVSRGRFEECIYPIDHKQIYELEGETSFTGSGDFIVNVIINPTCYNDINYDVLNNDLYMQYNTNVDSELIKFRYLDDIEYEFNINDLEKLSTEFGYFYIIDGFGLPFYNTDVITIESSSKHEIRRGKLFIIMLFGEN</sequence>
<keyword evidence="1" id="KW-0143">Chaperone</keyword>
<dbReference type="Gene3D" id="1.10.287.110">
    <property type="entry name" value="DnaJ domain"/>
    <property type="match status" value="1"/>
</dbReference>
<protein>
    <recommendedName>
        <fullName evidence="2">J domain-containing protein</fullName>
    </recommendedName>
</protein>
<dbReference type="Pfam" id="PF00226">
    <property type="entry name" value="DnaJ"/>
    <property type="match status" value="1"/>
</dbReference>
<dbReference type="PRINTS" id="PR00625">
    <property type="entry name" value="JDOMAIN"/>
</dbReference>
<dbReference type="SUPFAM" id="SSF46565">
    <property type="entry name" value="Chaperone J-domain"/>
    <property type="match status" value="1"/>
</dbReference>
<evidence type="ECO:0000313" key="3">
    <source>
        <dbReference type="EMBL" id="AYV80035.1"/>
    </source>
</evidence>
<dbReference type="InterPro" id="IPR036869">
    <property type="entry name" value="J_dom_sf"/>
</dbReference>
<feature type="domain" description="J" evidence="2">
    <location>
        <begin position="5"/>
        <end position="69"/>
    </location>
</feature>
<accession>A0A3G4ZYP0</accession>
<dbReference type="InterPro" id="IPR001623">
    <property type="entry name" value="DnaJ_domain"/>
</dbReference>
<dbReference type="EMBL" id="MK072204">
    <property type="protein sequence ID" value="AYV80035.1"/>
    <property type="molecule type" value="Genomic_DNA"/>
</dbReference>
<dbReference type="GO" id="GO:0051087">
    <property type="term" value="F:protein-folding chaperone binding"/>
    <property type="evidence" value="ECO:0007669"/>
    <property type="project" value="TreeGrafter"/>
</dbReference>
<dbReference type="CDD" id="cd06257">
    <property type="entry name" value="DnaJ"/>
    <property type="match status" value="1"/>
</dbReference>
<gene>
    <name evidence="3" type="ORF">Gaeavirus6_10</name>
</gene>
<evidence type="ECO:0000259" key="2">
    <source>
        <dbReference type="PROSITE" id="PS50076"/>
    </source>
</evidence>
<dbReference type="PANTHER" id="PTHR44360">
    <property type="entry name" value="DNAJ HOMOLOG SUBFAMILY B MEMBER 9"/>
    <property type="match status" value="1"/>
</dbReference>
<dbReference type="InterPro" id="IPR018253">
    <property type="entry name" value="DnaJ_domain_CS"/>
</dbReference>
<dbReference type="PROSITE" id="PS50076">
    <property type="entry name" value="DNAJ_2"/>
    <property type="match status" value="1"/>
</dbReference>
<dbReference type="InterPro" id="IPR051948">
    <property type="entry name" value="Hsp70_co-chaperone_J-domain"/>
</dbReference>
<dbReference type="SMART" id="SM00271">
    <property type="entry name" value="DnaJ"/>
    <property type="match status" value="1"/>
</dbReference>
<reference evidence="3" key="1">
    <citation type="submission" date="2018-10" db="EMBL/GenBank/DDBJ databases">
        <title>Hidden diversity of soil giant viruses.</title>
        <authorList>
            <person name="Schulz F."/>
            <person name="Alteio L."/>
            <person name="Goudeau D."/>
            <person name="Ryan E.M."/>
            <person name="Malmstrom R.R."/>
            <person name="Blanchard J."/>
            <person name="Woyke T."/>
        </authorList>
    </citation>
    <scope>NUCLEOTIDE SEQUENCE</scope>
    <source>
        <strain evidence="3">GAV1</strain>
    </source>
</reference>
<organism evidence="3">
    <name type="scientific">Gaeavirus sp</name>
    <dbReference type="NCBI Taxonomy" id="2487767"/>
    <lineage>
        <taxon>Viruses</taxon>
        <taxon>Varidnaviria</taxon>
        <taxon>Bamfordvirae</taxon>
        <taxon>Nucleocytoviricota</taxon>
        <taxon>Megaviricetes</taxon>
        <taxon>Imitervirales</taxon>
        <taxon>Mimiviridae</taxon>
        <taxon>Klosneuvirinae</taxon>
    </lineage>
</organism>
<evidence type="ECO:0000256" key="1">
    <source>
        <dbReference type="ARBA" id="ARBA00023186"/>
    </source>
</evidence>
<dbReference type="PANTHER" id="PTHR44360:SF1">
    <property type="entry name" value="DNAJ HOMOLOG SUBFAMILY B MEMBER 9"/>
    <property type="match status" value="1"/>
</dbReference>
<dbReference type="PROSITE" id="PS00636">
    <property type="entry name" value="DNAJ_1"/>
    <property type="match status" value="1"/>
</dbReference>